<gene>
    <name evidence="1" type="ORF">VNO77_23344</name>
</gene>
<protein>
    <submittedName>
        <fullName evidence="1">Uncharacterized protein</fullName>
    </submittedName>
</protein>
<reference evidence="1 2" key="1">
    <citation type="submission" date="2024-01" db="EMBL/GenBank/DDBJ databases">
        <title>The genomes of 5 underutilized Papilionoideae crops provide insights into root nodulation and disease resistanc.</title>
        <authorList>
            <person name="Jiang F."/>
        </authorList>
    </citation>
    <scope>NUCLEOTIDE SEQUENCE [LARGE SCALE GENOMIC DNA]</scope>
    <source>
        <strain evidence="1">LVBAO_FW01</strain>
        <tissue evidence="1">Leaves</tissue>
    </source>
</reference>
<organism evidence="1 2">
    <name type="scientific">Canavalia gladiata</name>
    <name type="common">Sword bean</name>
    <name type="synonym">Dolichos gladiatus</name>
    <dbReference type="NCBI Taxonomy" id="3824"/>
    <lineage>
        <taxon>Eukaryota</taxon>
        <taxon>Viridiplantae</taxon>
        <taxon>Streptophyta</taxon>
        <taxon>Embryophyta</taxon>
        <taxon>Tracheophyta</taxon>
        <taxon>Spermatophyta</taxon>
        <taxon>Magnoliopsida</taxon>
        <taxon>eudicotyledons</taxon>
        <taxon>Gunneridae</taxon>
        <taxon>Pentapetalae</taxon>
        <taxon>rosids</taxon>
        <taxon>fabids</taxon>
        <taxon>Fabales</taxon>
        <taxon>Fabaceae</taxon>
        <taxon>Papilionoideae</taxon>
        <taxon>50 kb inversion clade</taxon>
        <taxon>NPAAA clade</taxon>
        <taxon>indigoferoid/millettioid clade</taxon>
        <taxon>Phaseoleae</taxon>
        <taxon>Canavalia</taxon>
    </lineage>
</organism>
<comment type="caution">
    <text evidence="1">The sequence shown here is derived from an EMBL/GenBank/DDBJ whole genome shotgun (WGS) entry which is preliminary data.</text>
</comment>
<evidence type="ECO:0000313" key="2">
    <source>
        <dbReference type="Proteomes" id="UP001367508"/>
    </source>
</evidence>
<evidence type="ECO:0000313" key="1">
    <source>
        <dbReference type="EMBL" id="KAK7329194.1"/>
    </source>
</evidence>
<dbReference type="AlphaFoldDB" id="A0AAN9QBS7"/>
<proteinExistence type="predicted"/>
<dbReference type="Proteomes" id="UP001367508">
    <property type="component" value="Unassembled WGS sequence"/>
</dbReference>
<accession>A0AAN9QBS7</accession>
<dbReference type="EMBL" id="JAYMYQ010000005">
    <property type="protein sequence ID" value="KAK7329194.1"/>
    <property type="molecule type" value="Genomic_DNA"/>
</dbReference>
<sequence>MATPFAIEPSLRLGIQTIRFNLRHVEEATPFAIEPSLRLDIRTIRFNLRHVEELKLSPRGVEPETRLATTALNYNLLNQNPRLPLTRLGTILLLTKAWSKTGGAEL</sequence>
<name>A0AAN9QBS7_CANGL</name>
<keyword evidence="2" id="KW-1185">Reference proteome</keyword>